<organism evidence="1 2">
    <name type="scientific">Streptomyces blastmyceticus</name>
    <dbReference type="NCBI Taxonomy" id="68180"/>
    <lineage>
        <taxon>Bacteria</taxon>
        <taxon>Bacillati</taxon>
        <taxon>Actinomycetota</taxon>
        <taxon>Actinomycetes</taxon>
        <taxon>Kitasatosporales</taxon>
        <taxon>Streptomycetaceae</taxon>
        <taxon>Streptomyces</taxon>
    </lineage>
</organism>
<name>A0ABP3HKI0_9ACTN</name>
<dbReference type="SUPFAM" id="SSF55811">
    <property type="entry name" value="Nudix"/>
    <property type="match status" value="1"/>
</dbReference>
<sequence>MFALPWELDKRWTAPPQRRLTGRLYITNDADDVLMVKTGRHNRWTLLGGMAVGMETAPRAAAYNARTKLGLDITPGPALVFDHVPENESTGAKEGLNIVFDGGMLTGAQVRSITLSAAPSATEPEITAYRFMTSTDLLYLVSDYQRVRIRAAAQQRGLGGIPYLYAGKAITRSAA</sequence>
<reference evidence="2" key="1">
    <citation type="journal article" date="2019" name="Int. J. Syst. Evol. Microbiol.">
        <title>The Global Catalogue of Microorganisms (GCM) 10K type strain sequencing project: providing services to taxonomists for standard genome sequencing and annotation.</title>
        <authorList>
            <consortium name="The Broad Institute Genomics Platform"/>
            <consortium name="The Broad Institute Genome Sequencing Center for Infectious Disease"/>
            <person name="Wu L."/>
            <person name="Ma J."/>
        </authorList>
    </citation>
    <scope>NUCLEOTIDE SEQUENCE [LARGE SCALE GENOMIC DNA]</scope>
    <source>
        <strain evidence="2">JCM 4565</strain>
    </source>
</reference>
<accession>A0ABP3HKI0</accession>
<keyword evidence="2" id="KW-1185">Reference proteome</keyword>
<protein>
    <submittedName>
        <fullName evidence="1">Uncharacterized protein</fullName>
    </submittedName>
</protein>
<proteinExistence type="predicted"/>
<dbReference type="EMBL" id="BAAABW010000028">
    <property type="protein sequence ID" value="GAA0371908.1"/>
    <property type="molecule type" value="Genomic_DNA"/>
</dbReference>
<evidence type="ECO:0000313" key="2">
    <source>
        <dbReference type="Proteomes" id="UP001500063"/>
    </source>
</evidence>
<evidence type="ECO:0000313" key="1">
    <source>
        <dbReference type="EMBL" id="GAA0371908.1"/>
    </source>
</evidence>
<dbReference type="Gene3D" id="3.90.79.10">
    <property type="entry name" value="Nucleoside Triphosphate Pyrophosphohydrolase"/>
    <property type="match status" value="1"/>
</dbReference>
<comment type="caution">
    <text evidence="1">The sequence shown here is derived from an EMBL/GenBank/DDBJ whole genome shotgun (WGS) entry which is preliminary data.</text>
</comment>
<dbReference type="InterPro" id="IPR015797">
    <property type="entry name" value="NUDIX_hydrolase-like_dom_sf"/>
</dbReference>
<dbReference type="Proteomes" id="UP001500063">
    <property type="component" value="Unassembled WGS sequence"/>
</dbReference>
<gene>
    <name evidence="1" type="ORF">GCM10010319_57510</name>
</gene>